<dbReference type="Pfam" id="PF18332">
    <property type="entry name" value="XRN1_D1"/>
    <property type="match status" value="1"/>
</dbReference>
<evidence type="ECO:0000313" key="12">
    <source>
        <dbReference type="EMBL" id="EMP40339.1"/>
    </source>
</evidence>
<feature type="domain" description="Xrn1 helical" evidence="8">
    <location>
        <begin position="424"/>
        <end position="561"/>
    </location>
</feature>
<evidence type="ECO:0000259" key="7">
    <source>
        <dbReference type="Pfam" id="PF03159"/>
    </source>
</evidence>
<dbReference type="SUPFAM" id="SSF54768">
    <property type="entry name" value="dsRNA-binding domain-like"/>
    <property type="match status" value="1"/>
</dbReference>
<evidence type="ECO:0000256" key="4">
    <source>
        <dbReference type="ARBA" id="ARBA00038299"/>
    </source>
</evidence>
<dbReference type="FunFam" id="1.25.40.1050:FF:000001">
    <property type="entry name" value="5'-3' exoribonuclease 1"/>
    <property type="match status" value="1"/>
</dbReference>
<dbReference type="eggNOG" id="KOG2045">
    <property type="taxonomic scope" value="Eukaryota"/>
</dbReference>
<keyword evidence="3 5" id="KW-0269">Exonuclease</keyword>
<dbReference type="Pfam" id="PF18129">
    <property type="entry name" value="SH3_12"/>
    <property type="match status" value="1"/>
</dbReference>
<dbReference type="GO" id="GO:0005634">
    <property type="term" value="C:nucleus"/>
    <property type="evidence" value="ECO:0007669"/>
    <property type="project" value="TreeGrafter"/>
</dbReference>
<proteinExistence type="inferred from homology"/>
<dbReference type="Pfam" id="PF17846">
    <property type="entry name" value="XRN_M"/>
    <property type="match status" value="1"/>
</dbReference>
<organism evidence="12 13">
    <name type="scientific">Chelonia mydas</name>
    <name type="common">Green sea-turtle</name>
    <name type="synonym">Chelonia agassizi</name>
    <dbReference type="NCBI Taxonomy" id="8469"/>
    <lineage>
        <taxon>Eukaryota</taxon>
        <taxon>Metazoa</taxon>
        <taxon>Chordata</taxon>
        <taxon>Craniata</taxon>
        <taxon>Vertebrata</taxon>
        <taxon>Euteleostomi</taxon>
        <taxon>Archelosauria</taxon>
        <taxon>Testudinata</taxon>
        <taxon>Testudines</taxon>
        <taxon>Cryptodira</taxon>
        <taxon>Durocryptodira</taxon>
        <taxon>Americhelydia</taxon>
        <taxon>Chelonioidea</taxon>
        <taxon>Cheloniidae</taxon>
        <taxon>Chelonia</taxon>
    </lineage>
</organism>
<dbReference type="Gene3D" id="1.25.40.1050">
    <property type="match status" value="1"/>
</dbReference>
<accession>M7BT31</accession>
<dbReference type="GO" id="GO:0000956">
    <property type="term" value="P:nuclear-transcribed mRNA catabolic process"/>
    <property type="evidence" value="ECO:0007669"/>
    <property type="project" value="InterPro"/>
</dbReference>
<dbReference type="InterPro" id="IPR027073">
    <property type="entry name" value="5_3_exoribonuclease"/>
</dbReference>
<dbReference type="PIRSF" id="PIRSF006743">
    <property type="entry name" value="Exonuclease_Xnr1"/>
    <property type="match status" value="1"/>
</dbReference>
<sequence>MGVPKFYRWVSERYPCLSQVLKEHQIPEFDNLYLDMNGIIHQCSHPNDDDVHFRISDDKIFADIFHYLEVLFRIIKPRKVFFMAVDGVAPRAKMNQQRGRRFRFHLPLIVVTSQGKEGSPGLGDVGRPFGGHWEDKKNNWWGNRQDWHGVEEETPGEGEHKIMEFIRSEKTKPDYDPNTRHCLYGLDADLIMLGLTSHESHFSLLREEVRFGGKKSQRACAPEETTFHLLHLSLMREYIDYEFSPVKDKISFQYDIERIIDDWILMGFLVGNDFIPHLPHLHINHDALPLLYKTYMAILPELGGYINESGHLNLQRFEKYLTKLSDFDREHFSEVFVDLKWFESKVGNKYLNEAAGIAAEEARSHKQKKQKVQENSMCLAALEKTEDGIMTSSKNALEDEQEDEDLFETEFRQYKRTYYMTKMGVEVVSEYYPYHYAPYLSDIRNISKLKIQFELGKPFMPFEQLLAVLPAASKDLLPKCYQHLMTSEDSPIIEYYPPDFKTDLNGKQQEWEAVVLIPFIDEKRLLQAMESCNKCLLEDEKRRNTHSECLMYWYDKDTEFKYLSPWPEKFPAIQRCHTRYKTISLDAWHVEITHNKITKVNKSALYFCGFPTLKHIAHKFCLKKSGVQVFQQSSHGENMLLEIICDKDSKEQSVENVASLVLGKSVFVNWPHLEEARVISVSDGETKFYLEEPHGTQKLYLGNAVPPTKVAYVGEKEQNIWLKEVQGISEHYQRRKGIIINETSVVVYAQLLTGRRYQLNQNGDVYLEKQWSKQVLPFVYQTIVKVQDSCDVITEGRIRVVFSISCEPQLDSLIQNQHKYSVKYNPGYVLASRLGVSGYLVSRFTGSIFIGRGSRRNPHGDHKANVGLNLKFNKKNEEVPGYTKKVRNEWMYSSAVEQLLAEYLERVPELFSYIAKNSQEDIFYEDDIWPGEDENGAERVQEIVAWLKAHPVSALSRSSCDLQILDAAIVEKIEEELEKSKQRKSSKKVRVTVKPHLLYRPQLTVLLPPCSGRRGCELLGQCSCRARPDPVLCRVAGTGLLVVGQWRPQPQPLEQQNGVVPDRDAEYRLFDRVVNVRENFSVPVGLRGTIIGLKGASREMDVLFEVLFDEEFPGGLTIRCSPARGYRLPTSALINLSHGSRSETGNQKLTAIVKPQPAVNHYNSCSSDSSSVCSQKVHLGGLNHSPRSLFVPTRGAILPQETKPGTGNQLYKPGFNESTLKGQQRKQEPFKKFKEDSKVPRYESQTHKISNKQNFAGANKYNVKLLKRNESPSVPVIQKASVDGSCTAGKKDSELENLLASLKISKENEVQSSYPKEERVTNEEHLSPQSFAMKGTQMLKEILKIDGSDIETKNEMKPLINEVPATSDRQDSHGAAMQHRQTKKMAAYMNKPHSVGGPHNAQVLETGGHPLLGPQSALSTPVSELSRICSLVGMPQPDFSFLRTPQTMTVCQVKLSNGLLVHGPQCHSENEAKERAAFFALQRLSSLGVNFSLPPPPSMFPNYQSMGAPVPPGSIPPVFTQPTANMMPPSSHMFGPVPWRAPVPIHGKPYYPGSYHGNMPLAGTIPVGTHNQFIPLQVTKKRAASKKNSEFKEFQSSLQAVPLKNEQLMYSDTNKLIQQDTSTTLKSPQAVQSTVCFQDNVATPDVPYNKATPNISSKRKPRKLAVNFGAPKSSE</sequence>
<dbReference type="InterPro" id="IPR041106">
    <property type="entry name" value="XRN1_D2_D3"/>
</dbReference>
<evidence type="ECO:0000259" key="9">
    <source>
        <dbReference type="Pfam" id="PF18129"/>
    </source>
</evidence>
<feature type="domain" description="Exoribonuclease Xrn1 D2/D3" evidence="11">
    <location>
        <begin position="798"/>
        <end position="988"/>
    </location>
</feature>
<dbReference type="InterPro" id="IPR040992">
    <property type="entry name" value="XRN1_D1"/>
</dbReference>
<evidence type="ECO:0000256" key="5">
    <source>
        <dbReference type="PIRNR" id="PIRNR006743"/>
    </source>
</evidence>
<name>M7BT31_CHEMY</name>
<dbReference type="Pfam" id="PF18334">
    <property type="entry name" value="XRN1_D2_D3"/>
    <property type="match status" value="1"/>
</dbReference>
<dbReference type="InterPro" id="IPR047007">
    <property type="entry name" value="XRN1_D1_sf"/>
</dbReference>
<dbReference type="GO" id="GO:0004534">
    <property type="term" value="F:5'-3' RNA exonuclease activity"/>
    <property type="evidence" value="ECO:0007669"/>
    <property type="project" value="TreeGrafter"/>
</dbReference>
<protein>
    <recommendedName>
        <fullName evidence="5">5'-3' exoribonuclease 1</fullName>
        <ecNumber evidence="5">3.1.13.-</ecNumber>
    </recommendedName>
</protein>
<dbReference type="Pfam" id="PF03159">
    <property type="entry name" value="XRN_N"/>
    <property type="match status" value="2"/>
</dbReference>
<feature type="region of interest" description="Disordered" evidence="6">
    <location>
        <begin position="1646"/>
        <end position="1675"/>
    </location>
</feature>
<dbReference type="InterPro" id="IPR004859">
    <property type="entry name" value="Xrn1_N"/>
</dbReference>
<dbReference type="CDD" id="cd18673">
    <property type="entry name" value="PIN_XRN1-2-like"/>
    <property type="match status" value="1"/>
</dbReference>
<dbReference type="InterPro" id="IPR041385">
    <property type="entry name" value="SH3_12"/>
</dbReference>
<dbReference type="InterPro" id="IPR016494">
    <property type="entry name" value="5_3_exoribonuclease_1"/>
</dbReference>
<dbReference type="PANTHER" id="PTHR12341">
    <property type="entry name" value="5'-&gt;3' EXORIBONUCLEASE"/>
    <property type="match status" value="1"/>
</dbReference>
<dbReference type="STRING" id="8469.M7BT31"/>
<keyword evidence="2 5" id="KW-0378">Hydrolase</keyword>
<dbReference type="EMBL" id="KB514175">
    <property type="protein sequence ID" value="EMP40339.1"/>
    <property type="molecule type" value="Genomic_DNA"/>
</dbReference>
<evidence type="ECO:0000259" key="8">
    <source>
        <dbReference type="Pfam" id="PF17846"/>
    </source>
</evidence>
<dbReference type="GO" id="GO:0016075">
    <property type="term" value="P:rRNA catabolic process"/>
    <property type="evidence" value="ECO:0007669"/>
    <property type="project" value="TreeGrafter"/>
</dbReference>
<dbReference type="Gene3D" id="2.30.30.750">
    <property type="match status" value="1"/>
</dbReference>
<evidence type="ECO:0000256" key="6">
    <source>
        <dbReference type="SAM" id="MobiDB-lite"/>
    </source>
</evidence>
<dbReference type="EC" id="3.1.13.-" evidence="5"/>
<evidence type="ECO:0000256" key="2">
    <source>
        <dbReference type="ARBA" id="ARBA00022801"/>
    </source>
</evidence>
<gene>
    <name evidence="12" type="ORF">UY3_02502</name>
</gene>
<evidence type="ECO:0000313" key="13">
    <source>
        <dbReference type="Proteomes" id="UP000031443"/>
    </source>
</evidence>
<dbReference type="Proteomes" id="UP000031443">
    <property type="component" value="Unassembled WGS sequence"/>
</dbReference>
<dbReference type="GO" id="GO:0005737">
    <property type="term" value="C:cytoplasm"/>
    <property type="evidence" value="ECO:0007669"/>
    <property type="project" value="UniProtKB-SubCell"/>
</dbReference>
<dbReference type="Gene3D" id="3.40.50.12390">
    <property type="match status" value="1"/>
</dbReference>
<feature type="region of interest" description="Disordered" evidence="6">
    <location>
        <begin position="1198"/>
        <end position="1254"/>
    </location>
</feature>
<dbReference type="InterPro" id="IPR041412">
    <property type="entry name" value="Xrn1_helical"/>
</dbReference>
<keyword evidence="13" id="KW-1185">Reference proteome</keyword>
<keyword evidence="5" id="KW-0963">Cytoplasm</keyword>
<evidence type="ECO:0000259" key="10">
    <source>
        <dbReference type="Pfam" id="PF18332"/>
    </source>
</evidence>
<keyword evidence="5" id="KW-0694">RNA-binding</keyword>
<feature type="domain" description="5'-3' exoribonuclease 1 SH3-like" evidence="9">
    <location>
        <begin position="1066"/>
        <end position="1135"/>
    </location>
</feature>
<comment type="similarity">
    <text evidence="4 5">Belongs to the 5'-3' exonuclease family.</text>
</comment>
<dbReference type="PANTHER" id="PTHR12341:SF7">
    <property type="entry name" value="5'-3' EXORIBONUCLEASE 1"/>
    <property type="match status" value="1"/>
</dbReference>
<evidence type="ECO:0000256" key="1">
    <source>
        <dbReference type="ARBA" id="ARBA00022722"/>
    </source>
</evidence>
<keyword evidence="1 5" id="KW-0540">Nuclease</keyword>
<dbReference type="GO" id="GO:0003723">
    <property type="term" value="F:RNA binding"/>
    <property type="evidence" value="ECO:0007669"/>
    <property type="project" value="UniProtKB-KW"/>
</dbReference>
<evidence type="ECO:0000259" key="11">
    <source>
        <dbReference type="Pfam" id="PF18334"/>
    </source>
</evidence>
<feature type="domain" description="5'-3' exoribonuclease 1 D1" evidence="10">
    <location>
        <begin position="603"/>
        <end position="772"/>
    </location>
</feature>
<evidence type="ECO:0000256" key="3">
    <source>
        <dbReference type="ARBA" id="ARBA00022839"/>
    </source>
</evidence>
<comment type="subcellular location">
    <subcellularLocation>
        <location evidence="5">Cytoplasm</location>
    </subcellularLocation>
</comment>
<dbReference type="Gene3D" id="2.170.260.40">
    <property type="match status" value="1"/>
</dbReference>
<feature type="domain" description="Xrn1 N-terminal" evidence="7">
    <location>
        <begin position="1"/>
        <end position="103"/>
    </location>
</feature>
<dbReference type="InterPro" id="IPR047008">
    <property type="entry name" value="XRN1_SH3_sf"/>
</dbReference>
<feature type="domain" description="Xrn1 N-terminal" evidence="7">
    <location>
        <begin position="152"/>
        <end position="208"/>
    </location>
</feature>
<reference evidence="13" key="1">
    <citation type="journal article" date="2013" name="Nat. Genet.">
        <title>The draft genomes of soft-shell turtle and green sea turtle yield insights into the development and evolution of the turtle-specific body plan.</title>
        <authorList>
            <person name="Wang Z."/>
            <person name="Pascual-Anaya J."/>
            <person name="Zadissa A."/>
            <person name="Li W."/>
            <person name="Niimura Y."/>
            <person name="Huang Z."/>
            <person name="Li C."/>
            <person name="White S."/>
            <person name="Xiong Z."/>
            <person name="Fang D."/>
            <person name="Wang B."/>
            <person name="Ming Y."/>
            <person name="Chen Y."/>
            <person name="Zheng Y."/>
            <person name="Kuraku S."/>
            <person name="Pignatelli M."/>
            <person name="Herrero J."/>
            <person name="Beal K."/>
            <person name="Nozawa M."/>
            <person name="Li Q."/>
            <person name="Wang J."/>
            <person name="Zhang H."/>
            <person name="Yu L."/>
            <person name="Shigenobu S."/>
            <person name="Wang J."/>
            <person name="Liu J."/>
            <person name="Flicek P."/>
            <person name="Searle S."/>
            <person name="Wang J."/>
            <person name="Kuratani S."/>
            <person name="Yin Y."/>
            <person name="Aken B."/>
            <person name="Zhang G."/>
            <person name="Irie N."/>
        </authorList>
    </citation>
    <scope>NUCLEOTIDE SEQUENCE [LARGE SCALE GENOMIC DNA]</scope>
</reference>
<feature type="compositionally biased region" description="Basic and acidic residues" evidence="6">
    <location>
        <begin position="1225"/>
        <end position="1246"/>
    </location>
</feature>